<keyword evidence="5 6" id="KW-0961">Cell wall biogenesis/degradation</keyword>
<keyword evidence="8" id="KW-1133">Transmembrane helix</keyword>
<evidence type="ECO:0000256" key="3">
    <source>
        <dbReference type="ARBA" id="ARBA00022960"/>
    </source>
</evidence>
<protein>
    <recommendedName>
        <fullName evidence="9">L,D-TPase catalytic domain-containing protein</fullName>
    </recommendedName>
</protein>
<evidence type="ECO:0000313" key="10">
    <source>
        <dbReference type="EMBL" id="APZ35136.1"/>
    </source>
</evidence>
<dbReference type="UniPathway" id="UPA00219"/>
<sequence length="509" mass="52035">MTDLATKNEADGGAEPSAFADTTATTAATAVLDHPDAPAAPGALTPGSSGDGAAPVQWAPAEPAPKKKRLWLWIGAPVALVAAGAVAASLVLIAPGTAVAGVPVGFMTPGAATDAIDQRLASTSLVLGDGGPTVTGADLGATVDAAALASAAFDERPMWNVTQWFGDAVDAPITLDADAATAALRAAVPAAFTDPTPAAVSFDGTAFVVTPAVDGTGIDVDAVTAALHDAFVAGKTSATIDLTSSPVASPATTEKAQAAADQANAMLANIGFYVGDERTVPVDAATAASWLTITPAADGDFTIAADAAKIQPVVDTLASLVNRDPVNGTVITNSDGTVLETTVAGADGRVLGDTSGVANDFANQLASGNGAYALPVEVTPAVTTTLQRLLEVDLSEQRLYLKENGNVVDSWAISSGESRSPTITGHYRVNSHYRVQTMSSTSATDPYWNYEVPNIEWIMYFNGSQAFHGVYWHNNFGTPMSHGCVGMPNSRAKQIYDWSPNGVDVWIHA</sequence>
<keyword evidence="11" id="KW-1185">Reference proteome</keyword>
<dbReference type="PROSITE" id="PS52029">
    <property type="entry name" value="LD_TPASE"/>
    <property type="match status" value="1"/>
</dbReference>
<gene>
    <name evidence="10" type="ORF">BOH66_13415</name>
</gene>
<dbReference type="GO" id="GO:0008360">
    <property type="term" value="P:regulation of cell shape"/>
    <property type="evidence" value="ECO:0007669"/>
    <property type="project" value="UniProtKB-UniRule"/>
</dbReference>
<feature type="transmembrane region" description="Helical" evidence="8">
    <location>
        <begin position="70"/>
        <end position="94"/>
    </location>
</feature>
<dbReference type="GO" id="GO:0005576">
    <property type="term" value="C:extracellular region"/>
    <property type="evidence" value="ECO:0007669"/>
    <property type="project" value="TreeGrafter"/>
</dbReference>
<dbReference type="Pfam" id="PF03734">
    <property type="entry name" value="YkuD"/>
    <property type="match status" value="1"/>
</dbReference>
<evidence type="ECO:0000256" key="6">
    <source>
        <dbReference type="PROSITE-ProRule" id="PRU01373"/>
    </source>
</evidence>
<accession>A0A1P8UAN1</accession>
<name>A0A1P8UAN1_9MICO</name>
<organism evidence="10 11">
    <name type="scientific">Microbacterium aurum</name>
    <dbReference type="NCBI Taxonomy" id="36805"/>
    <lineage>
        <taxon>Bacteria</taxon>
        <taxon>Bacillati</taxon>
        <taxon>Actinomycetota</taxon>
        <taxon>Actinomycetes</taxon>
        <taxon>Micrococcales</taxon>
        <taxon>Microbacteriaceae</taxon>
        <taxon>Microbacterium</taxon>
    </lineage>
</organism>
<evidence type="ECO:0000313" key="11">
    <source>
        <dbReference type="Proteomes" id="UP000187185"/>
    </source>
</evidence>
<dbReference type="GO" id="GO:0071555">
    <property type="term" value="P:cell wall organization"/>
    <property type="evidence" value="ECO:0007669"/>
    <property type="project" value="UniProtKB-UniRule"/>
</dbReference>
<dbReference type="PANTHER" id="PTHR30582">
    <property type="entry name" value="L,D-TRANSPEPTIDASE"/>
    <property type="match status" value="1"/>
</dbReference>
<dbReference type="GO" id="GO:0018104">
    <property type="term" value="P:peptidoglycan-protein cross-linking"/>
    <property type="evidence" value="ECO:0007669"/>
    <property type="project" value="TreeGrafter"/>
</dbReference>
<dbReference type="SUPFAM" id="SSF141523">
    <property type="entry name" value="L,D-transpeptidase catalytic domain-like"/>
    <property type="match status" value="1"/>
</dbReference>
<dbReference type="GO" id="GO:0016740">
    <property type="term" value="F:transferase activity"/>
    <property type="evidence" value="ECO:0007669"/>
    <property type="project" value="UniProtKB-KW"/>
</dbReference>
<reference evidence="10 11" key="1">
    <citation type="submission" date="2016-12" db="EMBL/GenBank/DDBJ databases">
        <title>Complete genome sequence of Microbacterium aurum KACC 15219.</title>
        <authorList>
            <person name="Jung Y."/>
            <person name="Shin J.-H."/>
            <person name="Lee Y.-J."/>
            <person name="Yi H."/>
            <person name="Bahn Y.-S."/>
            <person name="Kim J.F."/>
            <person name="Lee D.-W."/>
        </authorList>
    </citation>
    <scope>NUCLEOTIDE SEQUENCE [LARGE SCALE GENOMIC DNA]</scope>
    <source>
        <strain evidence="10 11">KACC 15219</strain>
    </source>
</reference>
<feature type="active site" description="Nucleophile" evidence="6">
    <location>
        <position position="484"/>
    </location>
</feature>
<evidence type="ECO:0000256" key="4">
    <source>
        <dbReference type="ARBA" id="ARBA00022984"/>
    </source>
</evidence>
<dbReference type="KEGG" id="maur:BOH66_13415"/>
<proteinExistence type="predicted"/>
<evidence type="ECO:0000256" key="8">
    <source>
        <dbReference type="SAM" id="Phobius"/>
    </source>
</evidence>
<keyword evidence="8" id="KW-0472">Membrane</keyword>
<dbReference type="STRING" id="36805.BOH66_13415"/>
<dbReference type="GO" id="GO:0071972">
    <property type="term" value="F:peptidoglycan L,D-transpeptidase activity"/>
    <property type="evidence" value="ECO:0007669"/>
    <property type="project" value="TreeGrafter"/>
</dbReference>
<dbReference type="CDD" id="cd16913">
    <property type="entry name" value="YkuD_like"/>
    <property type="match status" value="1"/>
</dbReference>
<evidence type="ECO:0000256" key="5">
    <source>
        <dbReference type="ARBA" id="ARBA00023316"/>
    </source>
</evidence>
<dbReference type="InterPro" id="IPR005490">
    <property type="entry name" value="LD_TPept_cat_dom"/>
</dbReference>
<dbReference type="InterPro" id="IPR038063">
    <property type="entry name" value="Transpep_catalytic_dom"/>
</dbReference>
<feature type="region of interest" description="Disordered" evidence="7">
    <location>
        <begin position="1"/>
        <end position="59"/>
    </location>
</feature>
<dbReference type="InterPro" id="IPR050979">
    <property type="entry name" value="LD-transpeptidase"/>
</dbReference>
<dbReference type="PANTHER" id="PTHR30582:SF2">
    <property type="entry name" value="L,D-TRANSPEPTIDASE YCIB-RELATED"/>
    <property type="match status" value="1"/>
</dbReference>
<dbReference type="Gene3D" id="2.40.440.10">
    <property type="entry name" value="L,D-transpeptidase catalytic domain-like"/>
    <property type="match status" value="1"/>
</dbReference>
<comment type="pathway">
    <text evidence="1 6">Cell wall biogenesis; peptidoglycan biosynthesis.</text>
</comment>
<dbReference type="Pfam" id="PF12229">
    <property type="entry name" value="PG_binding_4"/>
    <property type="match status" value="1"/>
</dbReference>
<dbReference type="InterPro" id="IPR022029">
    <property type="entry name" value="YoaR-like_PG-bd"/>
</dbReference>
<dbReference type="OrthoDB" id="3176960at2"/>
<dbReference type="RefSeq" id="WP_076691515.1">
    <property type="nucleotide sequence ID" value="NZ_CP018762.1"/>
</dbReference>
<evidence type="ECO:0000256" key="2">
    <source>
        <dbReference type="ARBA" id="ARBA00022679"/>
    </source>
</evidence>
<feature type="compositionally biased region" description="Basic and acidic residues" evidence="7">
    <location>
        <begin position="1"/>
        <end position="10"/>
    </location>
</feature>
<feature type="domain" description="L,D-TPase catalytic" evidence="9">
    <location>
        <begin position="388"/>
        <end position="508"/>
    </location>
</feature>
<dbReference type="AlphaFoldDB" id="A0A1P8UAN1"/>
<evidence type="ECO:0000259" key="9">
    <source>
        <dbReference type="PROSITE" id="PS52029"/>
    </source>
</evidence>
<evidence type="ECO:0000256" key="7">
    <source>
        <dbReference type="SAM" id="MobiDB-lite"/>
    </source>
</evidence>
<keyword evidence="2" id="KW-0808">Transferase</keyword>
<evidence type="ECO:0000256" key="1">
    <source>
        <dbReference type="ARBA" id="ARBA00004752"/>
    </source>
</evidence>
<keyword evidence="8" id="KW-0812">Transmembrane</keyword>
<dbReference type="EMBL" id="CP018762">
    <property type="protein sequence ID" value="APZ35136.1"/>
    <property type="molecule type" value="Genomic_DNA"/>
</dbReference>
<keyword evidence="3 6" id="KW-0133">Cell shape</keyword>
<keyword evidence="4 6" id="KW-0573">Peptidoglycan synthesis</keyword>
<dbReference type="Proteomes" id="UP000187185">
    <property type="component" value="Chromosome"/>
</dbReference>
<feature type="active site" description="Proton donor/acceptor" evidence="6">
    <location>
        <position position="468"/>
    </location>
</feature>
<feature type="compositionally biased region" description="Low complexity" evidence="7">
    <location>
        <begin position="20"/>
        <end position="30"/>
    </location>
</feature>